<feature type="transmembrane region" description="Helical" evidence="1">
    <location>
        <begin position="37"/>
        <end position="53"/>
    </location>
</feature>
<dbReference type="Proteomes" id="UP000075359">
    <property type="component" value="Unassembled WGS sequence"/>
</dbReference>
<dbReference type="EMBL" id="LNKT01000012">
    <property type="protein sequence ID" value="KYJ86732.1"/>
    <property type="molecule type" value="Genomic_DNA"/>
</dbReference>
<gene>
    <name evidence="2" type="ORF">AS592_07855</name>
</gene>
<evidence type="ECO:0008006" key="4">
    <source>
        <dbReference type="Google" id="ProtNLM"/>
    </source>
</evidence>
<evidence type="ECO:0000256" key="1">
    <source>
        <dbReference type="SAM" id="Phobius"/>
    </source>
</evidence>
<dbReference type="OrthoDB" id="5334166at2"/>
<evidence type="ECO:0000313" key="3">
    <source>
        <dbReference type="Proteomes" id="UP000075359"/>
    </source>
</evidence>
<dbReference type="AlphaFoldDB" id="A0A151CGR2"/>
<keyword evidence="1" id="KW-0472">Membrane</keyword>
<sequence length="167" mass="19496">MNTFKPINIFYTWDRDNFEKAFSRSYTHQFKNSARRYVGWFFIAMAQFGVVAALKGGSIGLLMLATILILYWYVVKKWLVYQRAVRAYENSPLKNSKIELQITQEGVKQDDTFIPWQDIQGLVPIEDDILLYYKEKAFYIPSNAFGSIEEKSALQSLAKEKGRLFHV</sequence>
<dbReference type="RefSeq" id="WP_067330009.1">
    <property type="nucleotide sequence ID" value="NZ_LNKT01000012.1"/>
</dbReference>
<keyword evidence="1" id="KW-1133">Transmembrane helix</keyword>
<keyword evidence="1" id="KW-0812">Transmembrane</keyword>
<name>A0A151CGR2_9BACT</name>
<evidence type="ECO:0000313" key="2">
    <source>
        <dbReference type="EMBL" id="KYJ86732.1"/>
    </source>
</evidence>
<keyword evidence="3" id="KW-1185">Reference proteome</keyword>
<accession>A0A151CGR2</accession>
<feature type="transmembrane region" description="Helical" evidence="1">
    <location>
        <begin position="59"/>
        <end position="75"/>
    </location>
</feature>
<comment type="caution">
    <text evidence="2">The sequence shown here is derived from an EMBL/GenBank/DDBJ whole genome shotgun (WGS) entry which is preliminary data.</text>
</comment>
<dbReference type="STRING" id="1630136.AS592_07855"/>
<protein>
    <recommendedName>
        <fullName evidence="4">YcxB-like protein domain-containing protein</fullName>
    </recommendedName>
</protein>
<proteinExistence type="predicted"/>
<organism evidence="2 3">
    <name type="scientific">Sulfurovum riftiae</name>
    <dbReference type="NCBI Taxonomy" id="1630136"/>
    <lineage>
        <taxon>Bacteria</taxon>
        <taxon>Pseudomonadati</taxon>
        <taxon>Campylobacterota</taxon>
        <taxon>Epsilonproteobacteria</taxon>
        <taxon>Campylobacterales</taxon>
        <taxon>Sulfurovaceae</taxon>
        <taxon>Sulfurovum</taxon>
    </lineage>
</organism>
<reference evidence="2 3" key="1">
    <citation type="submission" date="2015-11" db="EMBL/GenBank/DDBJ databases">
        <title>Draft genome of Sulfurovum riftiae 1812E, a member of the Epsilonproteobacteria isolated from the tube of the deep-sea hydrothermal vent tubewom Riftia pachyptila.</title>
        <authorList>
            <person name="Vetriani C."/>
            <person name="Giovannelli D."/>
        </authorList>
    </citation>
    <scope>NUCLEOTIDE SEQUENCE [LARGE SCALE GENOMIC DNA]</scope>
    <source>
        <strain evidence="2 3">1812E</strain>
    </source>
</reference>